<dbReference type="EMBL" id="CAJGYO010000019">
    <property type="protein sequence ID" value="CAD6339185.1"/>
    <property type="molecule type" value="Genomic_DNA"/>
</dbReference>
<name>A0A811SEC1_9POAL</name>
<accession>A0A811SEC1</accession>
<dbReference type="AlphaFoldDB" id="A0A811SEC1"/>
<proteinExistence type="predicted"/>
<reference evidence="1" key="1">
    <citation type="submission" date="2020-10" db="EMBL/GenBank/DDBJ databases">
        <authorList>
            <person name="Han B."/>
            <person name="Lu T."/>
            <person name="Zhao Q."/>
            <person name="Huang X."/>
            <person name="Zhao Y."/>
        </authorList>
    </citation>
    <scope>NUCLEOTIDE SEQUENCE</scope>
</reference>
<evidence type="ECO:0000313" key="2">
    <source>
        <dbReference type="Proteomes" id="UP000604825"/>
    </source>
</evidence>
<protein>
    <submittedName>
        <fullName evidence="1">Uncharacterized protein</fullName>
    </submittedName>
</protein>
<gene>
    <name evidence="1" type="ORF">NCGR_LOCUS63283</name>
</gene>
<organism evidence="1 2">
    <name type="scientific">Miscanthus lutarioriparius</name>
    <dbReference type="NCBI Taxonomy" id="422564"/>
    <lineage>
        <taxon>Eukaryota</taxon>
        <taxon>Viridiplantae</taxon>
        <taxon>Streptophyta</taxon>
        <taxon>Embryophyta</taxon>
        <taxon>Tracheophyta</taxon>
        <taxon>Spermatophyta</taxon>
        <taxon>Magnoliopsida</taxon>
        <taxon>Liliopsida</taxon>
        <taxon>Poales</taxon>
        <taxon>Poaceae</taxon>
        <taxon>PACMAD clade</taxon>
        <taxon>Panicoideae</taxon>
        <taxon>Andropogonodae</taxon>
        <taxon>Andropogoneae</taxon>
        <taxon>Saccharinae</taxon>
        <taxon>Miscanthus</taxon>
    </lineage>
</organism>
<comment type="caution">
    <text evidence="1">The sequence shown here is derived from an EMBL/GenBank/DDBJ whole genome shotgun (WGS) entry which is preliminary data.</text>
</comment>
<dbReference type="Proteomes" id="UP000604825">
    <property type="component" value="Unassembled WGS sequence"/>
</dbReference>
<evidence type="ECO:0000313" key="1">
    <source>
        <dbReference type="EMBL" id="CAD6339185.1"/>
    </source>
</evidence>
<sequence>MQGSKAGCCTAAKQGPDAWCSAPAMKGSEGGRAGLCAAALGFEVGLRTGDGGVRGGVHLGAGVLSISDVSASSVFCMRFLPTSICRRIKGTLAPTVVVCFQLDLLNIIPGETITSANAGCAPGAP</sequence>
<keyword evidence="2" id="KW-1185">Reference proteome</keyword>